<feature type="transmembrane region" description="Helical" evidence="6">
    <location>
        <begin position="350"/>
        <end position="374"/>
    </location>
</feature>
<keyword evidence="2" id="KW-1003">Cell membrane</keyword>
<keyword evidence="9" id="KW-1185">Reference proteome</keyword>
<evidence type="ECO:0000256" key="3">
    <source>
        <dbReference type="ARBA" id="ARBA00022692"/>
    </source>
</evidence>
<dbReference type="EMBL" id="JANHNZ010000011">
    <property type="protein sequence ID" value="MCQ9210690.1"/>
    <property type="molecule type" value="Genomic_DNA"/>
</dbReference>
<dbReference type="PANTHER" id="PTHR30572:SF9">
    <property type="entry name" value="ABC TRANSPORTER PERMEASE PROTEIN"/>
    <property type="match status" value="1"/>
</dbReference>
<dbReference type="PANTHER" id="PTHR30572">
    <property type="entry name" value="MEMBRANE COMPONENT OF TRANSPORTER-RELATED"/>
    <property type="match status" value="1"/>
</dbReference>
<reference evidence="8" key="3">
    <citation type="journal article" date="2023" name="Microbiol. Resour. Announc.">
        <title>Draft Genome Sequence of Granulicatella sp. Strain S8, Isolated from a Marine Fish, Seriola quinqueradiata.</title>
        <authorList>
            <person name="Lee M."/>
            <person name="Farooq A."/>
            <person name="Jeong J.B."/>
            <person name="Jung M.Y."/>
        </authorList>
    </citation>
    <scope>NUCLEOTIDE SEQUENCE</scope>
    <source>
        <strain evidence="8">S8</strain>
    </source>
</reference>
<organism evidence="8 9">
    <name type="scientific">Granulicatella seriolae</name>
    <dbReference type="NCBI Taxonomy" id="2967226"/>
    <lineage>
        <taxon>Bacteria</taxon>
        <taxon>Bacillati</taxon>
        <taxon>Bacillota</taxon>
        <taxon>Bacilli</taxon>
        <taxon>Lactobacillales</taxon>
        <taxon>Carnobacteriaceae</taxon>
        <taxon>Granulicatella</taxon>
    </lineage>
</organism>
<comment type="caution">
    <text evidence="8">The sequence shown here is derived from an EMBL/GenBank/DDBJ whole genome shotgun (WGS) entry which is preliminary data.</text>
</comment>
<gene>
    <name evidence="8" type="ORF">NPA36_09030</name>
</gene>
<evidence type="ECO:0000259" key="7">
    <source>
        <dbReference type="Pfam" id="PF02687"/>
    </source>
</evidence>
<feature type="domain" description="ABC3 transporter permease C-terminal" evidence="7">
    <location>
        <begin position="354"/>
        <end position="444"/>
    </location>
</feature>
<keyword evidence="3 6" id="KW-0812">Transmembrane</keyword>
<sequence length="508" mass="55774">MNFLKRAWLSVSRRKGKSALLFAIVFILGNVIAGAISIQQSTKNVENKIKSDMGATATISLDYEALTKAGESDPNIFETIVSLTPEQIEAIGNLSYVKYYDYSTQASIGADALKNYIPDMIKEQMGGAEDPFSKYYGFSLKGVQFNKIIQMEEGAITLEEGRVFTEDEIAKNADVGLISKKTAETNQIKVGDTIVLSSYTLDYGTSGNASEVKPLSKKDYAVEVIGIFGTPAQAPKKDSDKNDTNSGGLTQDEWTKAYQEQTTMNTIYVPNGFVRTINAENMAQRATEDPEMDLSKIQDYYTPIYVLNKPEDVDYFKEEAQAMLPEYYVVKASSDAYDTIAAPVQSMSKMAGYVLIVAIIATIMIITLVVLLFLRDRKHELGIYLSFGEAKGKVVGQVLAEVFMIAFVAISLSVFSGNMIAKGLSGSLIQNQIENQASQNGGSITYDLSMIEFNQNDYTQEDVVAAYEVSLTPGYIAAMYSVGLGTVLVATLVPMIYIVRLNPKKIMM</sequence>
<evidence type="ECO:0000313" key="9">
    <source>
        <dbReference type="Proteomes" id="UP001059480"/>
    </source>
</evidence>
<comment type="subcellular location">
    <subcellularLocation>
        <location evidence="1">Cell membrane</location>
        <topology evidence="1">Multi-pass membrane protein</topology>
    </subcellularLocation>
</comment>
<evidence type="ECO:0000256" key="4">
    <source>
        <dbReference type="ARBA" id="ARBA00022989"/>
    </source>
</evidence>
<evidence type="ECO:0000256" key="1">
    <source>
        <dbReference type="ARBA" id="ARBA00004651"/>
    </source>
</evidence>
<dbReference type="Proteomes" id="UP001059480">
    <property type="component" value="Unassembled WGS sequence"/>
</dbReference>
<proteinExistence type="predicted"/>
<keyword evidence="4 6" id="KW-1133">Transmembrane helix</keyword>
<evidence type="ECO:0000256" key="6">
    <source>
        <dbReference type="SAM" id="Phobius"/>
    </source>
</evidence>
<dbReference type="Pfam" id="PF02687">
    <property type="entry name" value="FtsX"/>
    <property type="match status" value="1"/>
</dbReference>
<protein>
    <submittedName>
        <fullName evidence="8">ABC transporter permease</fullName>
    </submittedName>
</protein>
<reference evidence="8" key="2">
    <citation type="journal article" date="2023" name="Curr. Microbiol.">
        <title>Granulicatella seriolae sp. nov., a Novel Facultative Anaerobe Isolated from Yellowtail Marine Fish.</title>
        <authorList>
            <person name="Lee M."/>
            <person name="Choi Y.J."/>
            <person name="Farooq A."/>
            <person name="Jeong J.B."/>
            <person name="Jung M.Y."/>
        </authorList>
    </citation>
    <scope>NUCLEOTIDE SEQUENCE</scope>
    <source>
        <strain evidence="8">S8</strain>
    </source>
</reference>
<dbReference type="InterPro" id="IPR050250">
    <property type="entry name" value="Macrolide_Exporter_MacB"/>
</dbReference>
<evidence type="ECO:0000313" key="8">
    <source>
        <dbReference type="EMBL" id="MCQ9210690.1"/>
    </source>
</evidence>
<keyword evidence="5 6" id="KW-0472">Membrane</keyword>
<evidence type="ECO:0000256" key="5">
    <source>
        <dbReference type="ARBA" id="ARBA00023136"/>
    </source>
</evidence>
<feature type="transmembrane region" description="Helical" evidence="6">
    <location>
        <begin position="394"/>
        <end position="415"/>
    </location>
</feature>
<dbReference type="InterPro" id="IPR003838">
    <property type="entry name" value="ABC3_permease_C"/>
</dbReference>
<accession>A0ABT1WQ99</accession>
<feature type="transmembrane region" description="Helical" evidence="6">
    <location>
        <begin position="477"/>
        <end position="499"/>
    </location>
</feature>
<dbReference type="RefSeq" id="WP_256945802.1">
    <property type="nucleotide sequence ID" value="NZ_JANHNZ010000011.1"/>
</dbReference>
<evidence type="ECO:0000256" key="2">
    <source>
        <dbReference type="ARBA" id="ARBA00022475"/>
    </source>
</evidence>
<name>A0ABT1WQ99_9LACT</name>
<reference evidence="8" key="1">
    <citation type="submission" date="2022-07" db="EMBL/GenBank/DDBJ databases">
        <authorList>
            <person name="Jung M.-Y."/>
            <person name="Lee M."/>
        </authorList>
    </citation>
    <scope>NUCLEOTIDE SEQUENCE</scope>
    <source>
        <strain evidence="8">S8</strain>
    </source>
</reference>